<organism evidence="1 2">
    <name type="scientific">Jiangella aurantiaca</name>
    <dbReference type="NCBI Taxonomy" id="2530373"/>
    <lineage>
        <taxon>Bacteria</taxon>
        <taxon>Bacillati</taxon>
        <taxon>Actinomycetota</taxon>
        <taxon>Actinomycetes</taxon>
        <taxon>Jiangellales</taxon>
        <taxon>Jiangellaceae</taxon>
        <taxon>Jiangella</taxon>
    </lineage>
</organism>
<dbReference type="Pfam" id="PF12006">
    <property type="entry name" value="DUF3500"/>
    <property type="match status" value="1"/>
</dbReference>
<sequence length="120" mass="13009">MTDPMTAAATTFLAALDPDELARAAAPFDASDRRTFTYLPRSRPGIALGELTDRQRSLALEMLATGLSAAGLADARAIMHLETVLGAVERAAGVPTWERRRPGLYWFRVYGTPGSATWGW</sequence>
<dbReference type="InterPro" id="IPR021889">
    <property type="entry name" value="DUF3500"/>
</dbReference>
<reference evidence="1 2" key="1">
    <citation type="submission" date="2019-02" db="EMBL/GenBank/DDBJ databases">
        <title>Draft genome sequences of novel Actinobacteria.</title>
        <authorList>
            <person name="Sahin N."/>
            <person name="Ay H."/>
            <person name="Saygin H."/>
        </authorList>
    </citation>
    <scope>NUCLEOTIDE SEQUENCE [LARGE SCALE GENOMIC DNA]</scope>
    <source>
        <strain evidence="1 2">8K307</strain>
    </source>
</reference>
<dbReference type="RefSeq" id="WP_132106995.1">
    <property type="nucleotide sequence ID" value="NZ_SMLB01000053.1"/>
</dbReference>
<dbReference type="PANTHER" id="PTHR37489">
    <property type="entry name" value="DUF3500 DOMAIN-CONTAINING PROTEIN"/>
    <property type="match status" value="1"/>
</dbReference>
<name>A0A4R5A3Z5_9ACTN</name>
<feature type="non-terminal residue" evidence="1">
    <location>
        <position position="120"/>
    </location>
</feature>
<dbReference type="EMBL" id="SMLB01000053">
    <property type="protein sequence ID" value="TDD65359.1"/>
    <property type="molecule type" value="Genomic_DNA"/>
</dbReference>
<comment type="caution">
    <text evidence="1">The sequence shown here is derived from an EMBL/GenBank/DDBJ whole genome shotgun (WGS) entry which is preliminary data.</text>
</comment>
<evidence type="ECO:0000313" key="2">
    <source>
        <dbReference type="Proteomes" id="UP000295217"/>
    </source>
</evidence>
<dbReference type="AlphaFoldDB" id="A0A4R5A3Z5"/>
<keyword evidence="2" id="KW-1185">Reference proteome</keyword>
<accession>A0A4R5A3Z5</accession>
<proteinExistence type="predicted"/>
<gene>
    <name evidence="1" type="ORF">E1262_25665</name>
</gene>
<evidence type="ECO:0000313" key="1">
    <source>
        <dbReference type="EMBL" id="TDD65359.1"/>
    </source>
</evidence>
<protein>
    <submittedName>
        <fullName evidence="1">DUF3500 domain-containing protein</fullName>
    </submittedName>
</protein>
<dbReference type="OrthoDB" id="581140at2"/>
<dbReference type="PANTHER" id="PTHR37489:SF1">
    <property type="entry name" value="DUF3500 DOMAIN-CONTAINING PROTEIN"/>
    <property type="match status" value="1"/>
</dbReference>
<dbReference type="Proteomes" id="UP000295217">
    <property type="component" value="Unassembled WGS sequence"/>
</dbReference>